<dbReference type="Proteomes" id="UP001168990">
    <property type="component" value="Unassembled WGS sequence"/>
</dbReference>
<dbReference type="Gene3D" id="1.25.40.20">
    <property type="entry name" value="Ankyrin repeat-containing domain"/>
    <property type="match status" value="4"/>
</dbReference>
<dbReference type="GO" id="GO:0030133">
    <property type="term" value="C:transport vesicle"/>
    <property type="evidence" value="ECO:0007669"/>
    <property type="project" value="TreeGrafter"/>
</dbReference>
<organism evidence="3 4">
    <name type="scientific">Microctonus aethiopoides</name>
    <dbReference type="NCBI Taxonomy" id="144406"/>
    <lineage>
        <taxon>Eukaryota</taxon>
        <taxon>Metazoa</taxon>
        <taxon>Ecdysozoa</taxon>
        <taxon>Arthropoda</taxon>
        <taxon>Hexapoda</taxon>
        <taxon>Insecta</taxon>
        <taxon>Pterygota</taxon>
        <taxon>Neoptera</taxon>
        <taxon>Endopterygota</taxon>
        <taxon>Hymenoptera</taxon>
        <taxon>Apocrita</taxon>
        <taxon>Ichneumonoidea</taxon>
        <taxon>Braconidae</taxon>
        <taxon>Euphorinae</taxon>
        <taxon>Microctonus</taxon>
    </lineage>
</organism>
<evidence type="ECO:0000313" key="4">
    <source>
        <dbReference type="Proteomes" id="UP001168990"/>
    </source>
</evidence>
<feature type="repeat" description="ANK" evidence="1">
    <location>
        <begin position="776"/>
        <end position="798"/>
    </location>
</feature>
<dbReference type="CDD" id="cd22885">
    <property type="entry name" value="ANKRD27_zf1"/>
    <property type="match status" value="1"/>
</dbReference>
<dbReference type="SMART" id="SM00167">
    <property type="entry name" value="VPS9"/>
    <property type="match status" value="1"/>
</dbReference>
<dbReference type="EMBL" id="JAQQBS010000004">
    <property type="protein sequence ID" value="KAK0170143.1"/>
    <property type="molecule type" value="Genomic_DNA"/>
</dbReference>
<dbReference type="PANTHER" id="PTHR24170:SF2">
    <property type="entry name" value="ANKYRIN REPEAT DOMAIN-CONTAINING PROTEIN 27"/>
    <property type="match status" value="1"/>
</dbReference>
<reference evidence="3" key="1">
    <citation type="journal article" date="2023" name="bioRxiv">
        <title>Scaffold-level genome assemblies of two parasitoid biocontrol wasps reveal the parthenogenesis mechanism and an associated novel virus.</title>
        <authorList>
            <person name="Inwood S."/>
            <person name="Skelly J."/>
            <person name="Guhlin J."/>
            <person name="Harrop T."/>
            <person name="Goldson S."/>
            <person name="Dearden P."/>
        </authorList>
    </citation>
    <scope>NUCLEOTIDE SEQUENCE</scope>
    <source>
        <strain evidence="3">Irish</strain>
        <tissue evidence="3">Whole body</tissue>
    </source>
</reference>
<keyword evidence="1" id="KW-0040">ANK repeat</keyword>
<feature type="repeat" description="ANK" evidence="1">
    <location>
        <begin position="581"/>
        <end position="613"/>
    </location>
</feature>
<sequence>MEANYDENLSENPFLQALLNQDYVEIFKKVVENKWIICVPRQGSFKNDLSINEKDLSNHILITNEDENDKSSFHTLAGSNITFKNRILNITFQDDVDNKIQTLTSRFLFEETFYTDNSSKYTVWCIERPLSAGSLTLDTDVVNVLNIGDCMSFLLSEIEDADIFRDVDTTIEAFETLHQNIEEKSISIQKELVQELYSECLQKILNVTKLQEKANANAHYFRTIKIAVESYLLFSLRKLLPAAVSSKTYIEDAKLNKIVKNLHELDLEDLDIKYDIHAGITRGKLELSRLDNFVTVLGKVGCIKQAIRYISDGLKTLSSDDLLPILIFIIIRTGLPNWIAQLTFIKQFRFSSDLINEADETEFLVASLEAAVEHVRSGVLTKANLRIPVLNSLEKHEEIVIPTLDELFTAIQKCNLEEVERILNEQQLSNEFFNKSTLQSTKFCHPLCRCEKCECNFTENQLLQTNWPSVNSKDENGRTALHIASIHGHVIIVDFLLIHHANPNEIDTDGCTPLHYSTSRGHQNTVLLLLHANANPSIADNRGNSPLHLAADHGHETCAKALLYFSEQMNISINTNCVNNLGDTPLHYAAKWGYISIVEILLDHKANVRIANRRGQTPLTVAHSSHVSRLLEKYPDIDNNILRVPCSHSYDEKQMIVRQNKNVKSEIIYNKADKLLAAINEGDIRLACYYLGLEGPHAKPKMNDTPNLCHPLCVCEKCAPTDEVFYEENRAVALGLNISNAQGKTALHVASANGLVELVEILLDAGANVNARTIDEHRTPLHLACINSTIKVIKILLRCRTSNINAKDFCGDTPLHLAVRNGDFQVVELLLRHSADASCRNIKGATALEEINEIMKSKCSSKIYENIIKILKSHVAINNTSQLKIF</sequence>
<dbReference type="GO" id="GO:0005085">
    <property type="term" value="F:guanyl-nucleotide exchange factor activity"/>
    <property type="evidence" value="ECO:0007669"/>
    <property type="project" value="TreeGrafter"/>
</dbReference>
<feature type="repeat" description="ANK" evidence="1">
    <location>
        <begin position="542"/>
        <end position="574"/>
    </location>
</feature>
<feature type="repeat" description="ANK" evidence="1">
    <location>
        <begin position="742"/>
        <end position="774"/>
    </location>
</feature>
<dbReference type="GO" id="GO:0097422">
    <property type="term" value="C:tubular endosome"/>
    <property type="evidence" value="ECO:0007669"/>
    <property type="project" value="TreeGrafter"/>
</dbReference>
<reference evidence="3" key="2">
    <citation type="submission" date="2023-03" db="EMBL/GenBank/DDBJ databases">
        <authorList>
            <person name="Inwood S.N."/>
            <person name="Skelly J.G."/>
            <person name="Guhlin J."/>
            <person name="Harrop T.W.R."/>
            <person name="Goldson S.G."/>
            <person name="Dearden P.K."/>
        </authorList>
    </citation>
    <scope>NUCLEOTIDE SEQUENCE</scope>
    <source>
        <strain evidence="3">Irish</strain>
        <tissue evidence="3">Whole body</tissue>
    </source>
</reference>
<accession>A0AA39FIJ3</accession>
<dbReference type="PRINTS" id="PR01415">
    <property type="entry name" value="ANKYRIN"/>
</dbReference>
<proteinExistence type="predicted"/>
<dbReference type="CDD" id="cd22886">
    <property type="entry name" value="ANKRD27_zf2"/>
    <property type="match status" value="1"/>
</dbReference>
<dbReference type="SUPFAM" id="SSF48403">
    <property type="entry name" value="Ankyrin repeat"/>
    <property type="match status" value="2"/>
</dbReference>
<feature type="repeat" description="ANK" evidence="1">
    <location>
        <begin position="810"/>
        <end position="842"/>
    </location>
</feature>
<dbReference type="SUPFAM" id="SSF109993">
    <property type="entry name" value="VPS9 domain"/>
    <property type="match status" value="1"/>
</dbReference>
<dbReference type="PROSITE" id="PS50297">
    <property type="entry name" value="ANK_REP_REGION"/>
    <property type="match status" value="7"/>
</dbReference>
<dbReference type="PROSITE" id="PS50088">
    <property type="entry name" value="ANK_REPEAT"/>
    <property type="match status" value="7"/>
</dbReference>
<evidence type="ECO:0000259" key="2">
    <source>
        <dbReference type="PROSITE" id="PS51205"/>
    </source>
</evidence>
<protein>
    <recommendedName>
        <fullName evidence="2">VPS9 domain-containing protein</fullName>
    </recommendedName>
</protein>
<evidence type="ECO:0000313" key="3">
    <source>
        <dbReference type="EMBL" id="KAK0170143.1"/>
    </source>
</evidence>
<dbReference type="GO" id="GO:0043005">
    <property type="term" value="C:neuron projection"/>
    <property type="evidence" value="ECO:0007669"/>
    <property type="project" value="TreeGrafter"/>
</dbReference>
<dbReference type="InterPro" id="IPR036770">
    <property type="entry name" value="Ankyrin_rpt-contain_sf"/>
</dbReference>
<gene>
    <name evidence="3" type="ORF">PV328_010741</name>
</gene>
<dbReference type="GO" id="GO:0048812">
    <property type="term" value="P:neuron projection morphogenesis"/>
    <property type="evidence" value="ECO:0007669"/>
    <property type="project" value="TreeGrafter"/>
</dbReference>
<dbReference type="AlphaFoldDB" id="A0AA39FIJ3"/>
<dbReference type="SMART" id="SM00248">
    <property type="entry name" value="ANK"/>
    <property type="match status" value="7"/>
</dbReference>
<dbReference type="GO" id="GO:0000149">
    <property type="term" value="F:SNARE binding"/>
    <property type="evidence" value="ECO:0007669"/>
    <property type="project" value="TreeGrafter"/>
</dbReference>
<comment type="caution">
    <text evidence="3">The sequence shown here is derived from an EMBL/GenBank/DDBJ whole genome shotgun (WGS) entry which is preliminary data.</text>
</comment>
<dbReference type="InterPro" id="IPR003123">
    <property type="entry name" value="VPS9"/>
</dbReference>
<evidence type="ECO:0000256" key="1">
    <source>
        <dbReference type="PROSITE-ProRule" id="PRU00023"/>
    </source>
</evidence>
<dbReference type="GO" id="GO:0005770">
    <property type="term" value="C:late endosome"/>
    <property type="evidence" value="ECO:0007669"/>
    <property type="project" value="TreeGrafter"/>
</dbReference>
<dbReference type="Pfam" id="PF12796">
    <property type="entry name" value="Ank_2"/>
    <property type="match status" value="3"/>
</dbReference>
<feature type="repeat" description="ANK" evidence="1">
    <location>
        <begin position="476"/>
        <end position="508"/>
    </location>
</feature>
<feature type="domain" description="VPS9" evidence="2">
    <location>
        <begin position="249"/>
        <end position="384"/>
    </location>
</feature>
<dbReference type="Pfam" id="PF02204">
    <property type="entry name" value="VPS9"/>
    <property type="match status" value="1"/>
</dbReference>
<dbReference type="InterPro" id="IPR002110">
    <property type="entry name" value="Ankyrin_rpt"/>
</dbReference>
<dbReference type="InterPro" id="IPR037191">
    <property type="entry name" value="VPS9_dom_sf"/>
</dbReference>
<feature type="repeat" description="ANK" evidence="1">
    <location>
        <begin position="509"/>
        <end position="541"/>
    </location>
</feature>
<dbReference type="PROSITE" id="PS51205">
    <property type="entry name" value="VPS9"/>
    <property type="match status" value="1"/>
</dbReference>
<keyword evidence="4" id="KW-1185">Reference proteome</keyword>
<dbReference type="GO" id="GO:0005886">
    <property type="term" value="C:plasma membrane"/>
    <property type="evidence" value="ECO:0007669"/>
    <property type="project" value="TreeGrafter"/>
</dbReference>
<name>A0AA39FIJ3_9HYME</name>
<dbReference type="GO" id="GO:0005769">
    <property type="term" value="C:early endosome"/>
    <property type="evidence" value="ECO:0007669"/>
    <property type="project" value="TreeGrafter"/>
</dbReference>
<dbReference type="InterPro" id="IPR051248">
    <property type="entry name" value="UPF0507/Ank_repeat_27"/>
</dbReference>
<dbReference type="GO" id="GO:0045022">
    <property type="term" value="P:early endosome to late endosome transport"/>
    <property type="evidence" value="ECO:0007669"/>
    <property type="project" value="TreeGrafter"/>
</dbReference>
<dbReference type="PANTHER" id="PTHR24170">
    <property type="entry name" value="ANKYRIN REPEAT DOMAIN-CONTAINING PROTEIN 27"/>
    <property type="match status" value="1"/>
</dbReference>
<dbReference type="Gene3D" id="1.20.1050.80">
    <property type="entry name" value="VPS9 domain"/>
    <property type="match status" value="1"/>
</dbReference>
<dbReference type="Pfam" id="PF00023">
    <property type="entry name" value="Ank"/>
    <property type="match status" value="2"/>
</dbReference>